<dbReference type="EMBL" id="BARS01005784">
    <property type="protein sequence ID" value="GAF78636.1"/>
    <property type="molecule type" value="Genomic_DNA"/>
</dbReference>
<comment type="caution">
    <text evidence="1">The sequence shown here is derived from an EMBL/GenBank/DDBJ whole genome shotgun (WGS) entry which is preliminary data.</text>
</comment>
<dbReference type="SUPFAM" id="SSF52540">
    <property type="entry name" value="P-loop containing nucleoside triphosphate hydrolases"/>
    <property type="match status" value="1"/>
</dbReference>
<reference evidence="1" key="1">
    <citation type="journal article" date="2014" name="Front. Microbiol.">
        <title>High frequency of phylogenetically diverse reductive dehalogenase-homologous genes in deep subseafloor sedimentary metagenomes.</title>
        <authorList>
            <person name="Kawai M."/>
            <person name="Futagami T."/>
            <person name="Toyoda A."/>
            <person name="Takaki Y."/>
            <person name="Nishi S."/>
            <person name="Hori S."/>
            <person name="Arai W."/>
            <person name="Tsubouchi T."/>
            <person name="Morono Y."/>
            <person name="Uchiyama I."/>
            <person name="Ito T."/>
            <person name="Fujiyama A."/>
            <person name="Inagaki F."/>
            <person name="Takami H."/>
        </authorList>
    </citation>
    <scope>NUCLEOTIDE SEQUENCE</scope>
    <source>
        <strain evidence="1">Expedition CK06-06</strain>
    </source>
</reference>
<feature type="non-terminal residue" evidence="1">
    <location>
        <position position="1"/>
    </location>
</feature>
<dbReference type="PANTHER" id="PTHR43534">
    <property type="entry name" value="MIND SUPERFAMILY P-LOOP ATPASE CONTAINING AN INSERTED FERREDOXIN DOMAIN"/>
    <property type="match status" value="1"/>
</dbReference>
<dbReference type="Gene3D" id="3.40.50.300">
    <property type="entry name" value="P-loop containing nucleotide triphosphate hydrolases"/>
    <property type="match status" value="1"/>
</dbReference>
<proteinExistence type="predicted"/>
<dbReference type="PANTHER" id="PTHR43534:SF1">
    <property type="entry name" value="4FE-4S CLUSTER CONTAINING PARA FAMILY ATPASE PROTEIN"/>
    <property type="match status" value="1"/>
</dbReference>
<gene>
    <name evidence="1" type="ORF">S01H1_11344</name>
</gene>
<evidence type="ECO:0008006" key="2">
    <source>
        <dbReference type="Google" id="ProtNLM"/>
    </source>
</evidence>
<dbReference type="AlphaFoldDB" id="X0SU18"/>
<name>X0SU18_9ZZZZ</name>
<protein>
    <recommendedName>
        <fullName evidence="2">CobQ/CobB/MinD/ParA nucleotide binding domain-containing protein</fullName>
    </recommendedName>
</protein>
<dbReference type="InterPro" id="IPR027417">
    <property type="entry name" value="P-loop_NTPase"/>
</dbReference>
<accession>X0SU18</accession>
<sequence>ISSLNGVDAALIVTEPTLSAISDFKKVYEVAKIFGIKVFVCINKYDLNLDNTREIEDFSKNNDIELIGKVPYDDQVSIYLSQKKFIVDSKGSEAGEAISQMWENIKGYLYSK</sequence>
<organism evidence="1">
    <name type="scientific">marine sediment metagenome</name>
    <dbReference type="NCBI Taxonomy" id="412755"/>
    <lineage>
        <taxon>unclassified sequences</taxon>
        <taxon>metagenomes</taxon>
        <taxon>ecological metagenomes</taxon>
    </lineage>
</organism>
<evidence type="ECO:0000313" key="1">
    <source>
        <dbReference type="EMBL" id="GAF78636.1"/>
    </source>
</evidence>